<dbReference type="AlphaFoldDB" id="A0A9P8FRV7"/>
<comment type="caution">
    <text evidence="1">The sequence shown here is derived from an EMBL/GenBank/DDBJ whole genome shotgun (WGS) entry which is preliminary data.</text>
</comment>
<dbReference type="EMBL" id="JAHFXS010000929">
    <property type="protein sequence ID" value="KAG9980854.1"/>
    <property type="molecule type" value="Genomic_DNA"/>
</dbReference>
<organism evidence="1 2">
    <name type="scientific">Aureobasidium melanogenum</name>
    <name type="common">Aureobasidium pullulans var. melanogenum</name>
    <dbReference type="NCBI Taxonomy" id="46634"/>
    <lineage>
        <taxon>Eukaryota</taxon>
        <taxon>Fungi</taxon>
        <taxon>Dikarya</taxon>
        <taxon>Ascomycota</taxon>
        <taxon>Pezizomycotina</taxon>
        <taxon>Dothideomycetes</taxon>
        <taxon>Dothideomycetidae</taxon>
        <taxon>Dothideales</taxon>
        <taxon>Saccotheciaceae</taxon>
        <taxon>Aureobasidium</taxon>
    </lineage>
</organism>
<name>A0A9P8FRV7_AURME</name>
<keyword evidence="2" id="KW-1185">Reference proteome</keyword>
<accession>A0A9P8FRV7</accession>
<dbReference type="Proteomes" id="UP000729357">
    <property type="component" value="Unassembled WGS sequence"/>
</dbReference>
<protein>
    <submittedName>
        <fullName evidence="1">Uncharacterized protein</fullName>
    </submittedName>
</protein>
<reference evidence="1" key="1">
    <citation type="journal article" date="2021" name="J Fungi (Basel)">
        <title>Virulence traits and population genomics of the black yeast Aureobasidium melanogenum.</title>
        <authorList>
            <person name="Cernosa A."/>
            <person name="Sun X."/>
            <person name="Gostincar C."/>
            <person name="Fang C."/>
            <person name="Gunde-Cimerman N."/>
            <person name="Song Z."/>
        </authorList>
    </citation>
    <scope>NUCLEOTIDE SEQUENCE</scope>
    <source>
        <strain evidence="1">EXF-9298</strain>
    </source>
</reference>
<feature type="non-terminal residue" evidence="1">
    <location>
        <position position="1"/>
    </location>
</feature>
<reference evidence="1" key="2">
    <citation type="submission" date="2021-08" db="EMBL/GenBank/DDBJ databases">
        <authorList>
            <person name="Gostincar C."/>
            <person name="Sun X."/>
            <person name="Song Z."/>
            <person name="Gunde-Cimerman N."/>
        </authorList>
    </citation>
    <scope>NUCLEOTIDE SEQUENCE</scope>
    <source>
        <strain evidence="1">EXF-9298</strain>
    </source>
</reference>
<sequence length="142" mass="15368">MTDYQADRQYGYNPLPGMALIWASKAGCYYAEVPAQASLFTTYCCGSGDCSTIDLGQTSVLPNKRDLSDTTAPRNQRTVSSLTGLAAAANLKARDDSCKLYNADGSDYVASTSNQYTKAGPQQMISGHHDNANLVLIYKHRL</sequence>
<evidence type="ECO:0000313" key="2">
    <source>
        <dbReference type="Proteomes" id="UP000729357"/>
    </source>
</evidence>
<proteinExistence type="predicted"/>
<evidence type="ECO:0000313" key="1">
    <source>
        <dbReference type="EMBL" id="KAG9980854.1"/>
    </source>
</evidence>
<gene>
    <name evidence="1" type="ORF">KCU98_g7873</name>
</gene>